<comment type="caution">
    <text evidence="1">The sequence shown here is derived from an EMBL/GenBank/DDBJ whole genome shotgun (WGS) entry which is preliminary data.</text>
</comment>
<accession>A0ABN2YV30</accession>
<protein>
    <submittedName>
        <fullName evidence="1">Uncharacterized protein</fullName>
    </submittedName>
</protein>
<reference evidence="1 2" key="1">
    <citation type="journal article" date="2019" name="Int. J. Syst. Evol. Microbiol.">
        <title>The Global Catalogue of Microorganisms (GCM) 10K type strain sequencing project: providing services to taxonomists for standard genome sequencing and annotation.</title>
        <authorList>
            <consortium name="The Broad Institute Genomics Platform"/>
            <consortium name="The Broad Institute Genome Sequencing Center for Infectious Disease"/>
            <person name="Wu L."/>
            <person name="Ma J."/>
        </authorList>
    </citation>
    <scope>NUCLEOTIDE SEQUENCE [LARGE SCALE GENOMIC DNA]</scope>
    <source>
        <strain evidence="1 2">JCM 15481</strain>
    </source>
</reference>
<name>A0ABN2YV30_9ACTN</name>
<organism evidence="1 2">
    <name type="scientific">Streptomyces synnematoformans</name>
    <dbReference type="NCBI Taxonomy" id="415721"/>
    <lineage>
        <taxon>Bacteria</taxon>
        <taxon>Bacillati</taxon>
        <taxon>Actinomycetota</taxon>
        <taxon>Actinomycetes</taxon>
        <taxon>Kitasatosporales</taxon>
        <taxon>Streptomycetaceae</taxon>
        <taxon>Streptomyces</taxon>
    </lineage>
</organism>
<evidence type="ECO:0000313" key="1">
    <source>
        <dbReference type="EMBL" id="GAA2132520.1"/>
    </source>
</evidence>
<gene>
    <name evidence="1" type="ORF">GCM10009802_40900</name>
</gene>
<dbReference type="RefSeq" id="WP_344291465.1">
    <property type="nucleotide sequence ID" value="NZ_BAAAPF010000145.1"/>
</dbReference>
<sequence length="233" mass="24860">MTATSDAPKIPYAFSYRVPDEFVRLPEADTLEGWDEALGRLMPDAEADEVAAAGLQLRRFLPMLSEGGETTVLTAMCVGTEDVAGEERLSMGLLAVSAQASGHDDQLMAAEGIYRAKEQKFFAGEKEPQELDYELGKGLQGHQDMLLAVKLPGGPGVMSTSLRSLTLPGGDAETPAPMVPFASLQLIVPAPRGYCAYVTITTPSVFLLDSYCMRLAHIGRTFGFDVPQAGAGT</sequence>
<proteinExistence type="predicted"/>
<dbReference type="EMBL" id="BAAAPF010000145">
    <property type="protein sequence ID" value="GAA2132520.1"/>
    <property type="molecule type" value="Genomic_DNA"/>
</dbReference>
<evidence type="ECO:0000313" key="2">
    <source>
        <dbReference type="Proteomes" id="UP001500443"/>
    </source>
</evidence>
<dbReference type="Proteomes" id="UP001500443">
    <property type="component" value="Unassembled WGS sequence"/>
</dbReference>
<keyword evidence="2" id="KW-1185">Reference proteome</keyword>